<dbReference type="GO" id="GO:0003676">
    <property type="term" value="F:nucleic acid binding"/>
    <property type="evidence" value="ECO:0007669"/>
    <property type="project" value="InterPro"/>
</dbReference>
<reference evidence="5" key="1">
    <citation type="submission" date="2012-01" db="EMBL/GenBank/DDBJ databases">
        <title>The Genome Sequence of Oreochromis niloticus (Nile Tilapia).</title>
        <authorList>
            <consortium name="Broad Institute Genome Assembly Team"/>
            <consortium name="Broad Institute Sequencing Platform"/>
            <person name="Di Palma F."/>
            <person name="Johnson J."/>
            <person name="Lander E.S."/>
            <person name="Lindblad-Toh K."/>
        </authorList>
    </citation>
    <scope>NUCLEOTIDE SEQUENCE [LARGE SCALE GENOMIC DNA]</scope>
</reference>
<feature type="compositionally biased region" description="Basic and acidic residues" evidence="2">
    <location>
        <begin position="474"/>
        <end position="486"/>
    </location>
</feature>
<sequence length="550" mass="61694">MDFVEKYAVKVPNAIIVSGVTDREKDKEVFEFLEQHGTIRRVLAVDDDSFAFHKSQIVELESGAAVEILAPKLPYLLQSTDNPDVSYRIRALTDVYTKTVGGSVTEAYISNLKGLAKLSGKDFEEVLREAMSTIGKTIEAAETAEINPENDTADQTCPVVGSTQLGASPSVLTELPHPPEPIQGPFQSPMRPNVTPQMLSPTDLNPPEVQKIVVEHVVKSVEKTSHAHSTLRLRAFSGKMPRPYSEADYEAWRSHVDLLMEDASLSELEKTRKILESLLAPTSDVIRPLGPEATPADYLKLLDSAFGTVEDGEELFVRFMNTLQDHGEKPSAYLLRLQVALNHTVRRGGLDPHEVNKQLLKQFYRGCWDDNLLTELQLELKHKEPPTYAELLLLLRTAENRQEVKSTRMKKHFSATKPKAVCHEQTVTETNADVRQAESDSLEELKKQVADLKSQLAAVVKPKKQATMKTVRTRKPENKKPDHAKPENSPPPSLPSTRPKPWYCFRCGEDGHIVATCESEPNPALVLAKRKELRVRRQIWDRQNDQLSLN</sequence>
<dbReference type="Ensembl" id="ENSONIT00000042709.1">
    <property type="protein sequence ID" value="ENSONIP00000043782.1"/>
    <property type="gene ID" value="ENSONIG00000031965.1"/>
</dbReference>
<dbReference type="PANTHER" id="PTHR23095">
    <property type="entry name" value="PARANEOPLASTIC ANTIGEN"/>
    <property type="match status" value="1"/>
</dbReference>
<dbReference type="InterPro" id="IPR001878">
    <property type="entry name" value="Znf_CCHC"/>
</dbReference>
<feature type="region of interest" description="Disordered" evidence="2">
    <location>
        <begin position="460"/>
        <end position="499"/>
    </location>
</feature>
<protein>
    <recommendedName>
        <fullName evidence="3">CCHC-type domain-containing protein</fullName>
    </recommendedName>
</protein>
<dbReference type="PROSITE" id="PS50158">
    <property type="entry name" value="ZF_CCHC"/>
    <property type="match status" value="1"/>
</dbReference>
<dbReference type="InterPro" id="IPR048270">
    <property type="entry name" value="PNMA_C"/>
</dbReference>
<dbReference type="InParanoid" id="A0A669CB26"/>
<evidence type="ECO:0000259" key="3">
    <source>
        <dbReference type="PROSITE" id="PS50158"/>
    </source>
</evidence>
<dbReference type="Pfam" id="PF14893">
    <property type="entry name" value="PNMA"/>
    <property type="match status" value="1"/>
</dbReference>
<dbReference type="GeneTree" id="ENSGT01030000234522"/>
<keyword evidence="1" id="KW-0863">Zinc-finger</keyword>
<evidence type="ECO:0000313" key="4">
    <source>
        <dbReference type="Ensembl" id="ENSONIP00000043782.1"/>
    </source>
</evidence>
<dbReference type="GO" id="GO:0008270">
    <property type="term" value="F:zinc ion binding"/>
    <property type="evidence" value="ECO:0007669"/>
    <property type="project" value="UniProtKB-KW"/>
</dbReference>
<dbReference type="Proteomes" id="UP000005207">
    <property type="component" value="Linkage group LG4"/>
</dbReference>
<dbReference type="InterPro" id="IPR026523">
    <property type="entry name" value="PNMA"/>
</dbReference>
<feature type="domain" description="CCHC-type" evidence="3">
    <location>
        <begin position="504"/>
        <end position="519"/>
    </location>
</feature>
<reference evidence="4" key="2">
    <citation type="submission" date="2025-08" db="UniProtKB">
        <authorList>
            <consortium name="Ensembl"/>
        </authorList>
    </citation>
    <scope>IDENTIFICATION</scope>
</reference>
<keyword evidence="5" id="KW-1185">Reference proteome</keyword>
<proteinExistence type="predicted"/>
<evidence type="ECO:0000313" key="5">
    <source>
        <dbReference type="Proteomes" id="UP000005207"/>
    </source>
</evidence>
<name>A0A669CB26_ORENI</name>
<evidence type="ECO:0000256" key="1">
    <source>
        <dbReference type="PROSITE-ProRule" id="PRU00047"/>
    </source>
</evidence>
<organism evidence="4 5">
    <name type="scientific">Oreochromis niloticus</name>
    <name type="common">Nile tilapia</name>
    <name type="synonym">Tilapia nilotica</name>
    <dbReference type="NCBI Taxonomy" id="8128"/>
    <lineage>
        <taxon>Eukaryota</taxon>
        <taxon>Metazoa</taxon>
        <taxon>Chordata</taxon>
        <taxon>Craniata</taxon>
        <taxon>Vertebrata</taxon>
        <taxon>Euteleostomi</taxon>
        <taxon>Actinopterygii</taxon>
        <taxon>Neopterygii</taxon>
        <taxon>Teleostei</taxon>
        <taxon>Neoteleostei</taxon>
        <taxon>Acanthomorphata</taxon>
        <taxon>Ovalentaria</taxon>
        <taxon>Cichlomorphae</taxon>
        <taxon>Cichliformes</taxon>
        <taxon>Cichlidae</taxon>
        <taxon>African cichlids</taxon>
        <taxon>Pseudocrenilabrinae</taxon>
        <taxon>Oreochromini</taxon>
        <taxon>Oreochromis</taxon>
    </lineage>
</organism>
<dbReference type="PANTHER" id="PTHR23095:SF53">
    <property type="entry name" value="ZINC FINGER CCHC DOMAIN-CONTAINING PROTEIN 12-LIKE"/>
    <property type="match status" value="1"/>
</dbReference>
<dbReference type="AlphaFoldDB" id="A0A669CB26"/>
<keyword evidence="1" id="KW-0479">Metal-binding</keyword>
<dbReference type="OMA" id="KAVCHEQ"/>
<accession>A0A669CB26</accession>
<evidence type="ECO:0000256" key="2">
    <source>
        <dbReference type="SAM" id="MobiDB-lite"/>
    </source>
</evidence>
<reference evidence="4" key="3">
    <citation type="submission" date="2025-09" db="UniProtKB">
        <authorList>
            <consortium name="Ensembl"/>
        </authorList>
    </citation>
    <scope>IDENTIFICATION</scope>
</reference>
<keyword evidence="1" id="KW-0862">Zinc</keyword>